<name>A0A6S6QVI1_9HYPH</name>
<dbReference type="EMBL" id="AP023361">
    <property type="protein sequence ID" value="BCJ91091.1"/>
    <property type="molecule type" value="Genomic_DNA"/>
</dbReference>
<dbReference type="PANTHER" id="PTHR21666:SF288">
    <property type="entry name" value="CELL DIVISION PROTEIN YTFB"/>
    <property type="match status" value="1"/>
</dbReference>
<keyword evidence="5" id="KW-0862">Zinc</keyword>
<dbReference type="GO" id="GO:0004222">
    <property type="term" value="F:metalloendopeptidase activity"/>
    <property type="evidence" value="ECO:0007669"/>
    <property type="project" value="TreeGrafter"/>
</dbReference>
<dbReference type="AlphaFoldDB" id="A0A6S6QVI1"/>
<accession>A0A6S6QVI1</accession>
<evidence type="ECO:0000256" key="3">
    <source>
        <dbReference type="ARBA" id="ARBA00022723"/>
    </source>
</evidence>
<protein>
    <submittedName>
        <fullName evidence="8">Membrane protein</fullName>
    </submittedName>
</protein>
<proteinExistence type="predicted"/>
<dbReference type="InterPro" id="IPR011055">
    <property type="entry name" value="Dup_hybrid_motif"/>
</dbReference>
<dbReference type="RefSeq" id="WP_222874765.1">
    <property type="nucleotide sequence ID" value="NZ_AP023361.1"/>
</dbReference>
<dbReference type="InterPro" id="IPR050570">
    <property type="entry name" value="Cell_wall_metabolism_enzyme"/>
</dbReference>
<keyword evidence="4" id="KW-0378">Hydrolase</keyword>
<dbReference type="KEGG" id="tso:IZ6_18260"/>
<evidence type="ECO:0000313" key="9">
    <source>
        <dbReference type="Proteomes" id="UP000515317"/>
    </source>
</evidence>
<dbReference type="PANTHER" id="PTHR21666">
    <property type="entry name" value="PEPTIDASE-RELATED"/>
    <property type="match status" value="1"/>
</dbReference>
<dbReference type="CDD" id="cd12797">
    <property type="entry name" value="M23_peptidase"/>
    <property type="match status" value="1"/>
</dbReference>
<evidence type="ECO:0000256" key="5">
    <source>
        <dbReference type="ARBA" id="ARBA00022833"/>
    </source>
</evidence>
<sequence>MQPLRIELNPILAALLGLSGLALLGWSGATTSYALFRDEFLMQLVSRHTTTERASRSEIARLRDDYERVNSQLLVERETFASELGTLAERQAEVEKRQSVLSRFGAPTEGEDLDGGLRLRTEPLQESRATPARGSVAELNARYDAIETDQRHKIAVMQTRLEQKRTALTDVYASLGLQPQAPVKAGMGGLYLPFGLGGSSQGDADQLTETARETDLLRQGLSRVPVGKPLPELRTVSGFGNRTDPFVGGLAFHSGVDLEAAPGAPARATASGTVTSAEWNGGYGLMVEVKHDHGYSTRYAHLSRIAVKTGDEIEAGDVVGFVGSTGRSTGPHLHYETRRDDTALNPVRFLKAASAIAD</sequence>
<dbReference type="Gene3D" id="2.70.70.10">
    <property type="entry name" value="Glucose Permease (Domain IIA)"/>
    <property type="match status" value="1"/>
</dbReference>
<evidence type="ECO:0000256" key="1">
    <source>
        <dbReference type="ARBA" id="ARBA00001947"/>
    </source>
</evidence>
<dbReference type="GO" id="GO:0006508">
    <property type="term" value="P:proteolysis"/>
    <property type="evidence" value="ECO:0007669"/>
    <property type="project" value="UniProtKB-KW"/>
</dbReference>
<evidence type="ECO:0000256" key="6">
    <source>
        <dbReference type="ARBA" id="ARBA00023049"/>
    </source>
</evidence>
<dbReference type="FunFam" id="2.70.70.10:FF:000006">
    <property type="entry name" value="M23 family peptidase"/>
    <property type="match status" value="1"/>
</dbReference>
<organism evidence="8 9">
    <name type="scientific">Terrihabitans soli</name>
    <dbReference type="NCBI Taxonomy" id="708113"/>
    <lineage>
        <taxon>Bacteria</taxon>
        <taxon>Pseudomonadati</taxon>
        <taxon>Pseudomonadota</taxon>
        <taxon>Alphaproteobacteria</taxon>
        <taxon>Hyphomicrobiales</taxon>
        <taxon>Terrihabitans</taxon>
    </lineage>
</organism>
<keyword evidence="6" id="KW-0482">Metalloprotease</keyword>
<dbReference type="Pfam" id="PF01551">
    <property type="entry name" value="Peptidase_M23"/>
    <property type="match status" value="1"/>
</dbReference>
<evidence type="ECO:0000259" key="7">
    <source>
        <dbReference type="Pfam" id="PF01551"/>
    </source>
</evidence>
<evidence type="ECO:0000256" key="4">
    <source>
        <dbReference type="ARBA" id="ARBA00022801"/>
    </source>
</evidence>
<feature type="domain" description="M23ase beta-sheet core" evidence="7">
    <location>
        <begin position="252"/>
        <end position="346"/>
    </location>
</feature>
<evidence type="ECO:0000256" key="2">
    <source>
        <dbReference type="ARBA" id="ARBA00022670"/>
    </source>
</evidence>
<dbReference type="SUPFAM" id="SSF51261">
    <property type="entry name" value="Duplicated hybrid motif"/>
    <property type="match status" value="1"/>
</dbReference>
<keyword evidence="3" id="KW-0479">Metal-binding</keyword>
<comment type="cofactor">
    <cofactor evidence="1">
        <name>Zn(2+)</name>
        <dbReference type="ChEBI" id="CHEBI:29105"/>
    </cofactor>
</comment>
<gene>
    <name evidence="8" type="ORF">IZ6_18260</name>
</gene>
<evidence type="ECO:0000313" key="8">
    <source>
        <dbReference type="EMBL" id="BCJ91091.1"/>
    </source>
</evidence>
<dbReference type="InterPro" id="IPR016047">
    <property type="entry name" value="M23ase_b-sheet_dom"/>
</dbReference>
<reference evidence="8 9" key="1">
    <citation type="submission" date="2020-08" db="EMBL/GenBank/DDBJ databases">
        <title>Genome sequence of Rhizobiales bacterium strain IZ6.</title>
        <authorList>
            <person name="Nakai R."/>
            <person name="Naganuma T."/>
        </authorList>
    </citation>
    <scope>NUCLEOTIDE SEQUENCE [LARGE SCALE GENOMIC DNA]</scope>
    <source>
        <strain evidence="8 9">IZ6</strain>
    </source>
</reference>
<dbReference type="Proteomes" id="UP000515317">
    <property type="component" value="Chromosome"/>
</dbReference>
<dbReference type="GO" id="GO:0046872">
    <property type="term" value="F:metal ion binding"/>
    <property type="evidence" value="ECO:0007669"/>
    <property type="project" value="UniProtKB-KW"/>
</dbReference>
<keyword evidence="2" id="KW-0645">Protease</keyword>
<keyword evidence="9" id="KW-1185">Reference proteome</keyword>